<dbReference type="PANTHER" id="PTHR19846">
    <property type="entry name" value="WD40 REPEAT PROTEIN"/>
    <property type="match status" value="1"/>
</dbReference>
<name>Q54K20_DICDI</name>
<dbReference type="PhylomeDB" id="Q54K20"/>
<dbReference type="Gene3D" id="2.130.10.10">
    <property type="entry name" value="YVTN repeat-like/Quinoprotein amine dehydrogenase"/>
    <property type="match status" value="3"/>
</dbReference>
<dbReference type="GO" id="GO:0000398">
    <property type="term" value="P:mRNA splicing, via spliceosome"/>
    <property type="evidence" value="ECO:0000250"/>
    <property type="project" value="dictyBase"/>
</dbReference>
<feature type="domain" description="Pre-mRNA processing factor 4 (PRP4)-like" evidence="5">
    <location>
        <begin position="74"/>
        <end position="126"/>
    </location>
</feature>
<feature type="repeat" description="WD" evidence="3">
    <location>
        <begin position="426"/>
        <end position="467"/>
    </location>
</feature>
<dbReference type="PROSITE" id="PS00678">
    <property type="entry name" value="WD_REPEATS_1"/>
    <property type="match status" value="3"/>
</dbReference>
<dbReference type="InterPro" id="IPR014906">
    <property type="entry name" value="PRP4-like"/>
</dbReference>
<keyword evidence="2" id="KW-0677">Repeat</keyword>
<dbReference type="EMBL" id="AAFI02000103">
    <property type="protein sequence ID" value="EAL63626.1"/>
    <property type="molecule type" value="Genomic_DNA"/>
</dbReference>
<gene>
    <name evidence="6" type="primary">prpf4</name>
    <name evidence="6" type="ORF">DDB_G0287635</name>
</gene>
<feature type="compositionally biased region" description="Acidic residues" evidence="4">
    <location>
        <begin position="216"/>
        <end position="234"/>
    </location>
</feature>
<dbReference type="SMART" id="SM00320">
    <property type="entry name" value="WD40"/>
    <property type="match status" value="7"/>
</dbReference>
<dbReference type="InterPro" id="IPR001680">
    <property type="entry name" value="WD40_rpt"/>
</dbReference>
<dbReference type="GO" id="GO:0030621">
    <property type="term" value="F:U4 snRNA binding"/>
    <property type="evidence" value="ECO:0000318"/>
    <property type="project" value="GO_Central"/>
</dbReference>
<dbReference type="GO" id="GO:0000375">
    <property type="term" value="P:RNA splicing, via transesterification reactions"/>
    <property type="evidence" value="ECO:0000250"/>
    <property type="project" value="dictyBase"/>
</dbReference>
<evidence type="ECO:0000256" key="3">
    <source>
        <dbReference type="PROSITE-ProRule" id="PRU00221"/>
    </source>
</evidence>
<dbReference type="SMR" id="Q54K20"/>
<evidence type="ECO:0000256" key="2">
    <source>
        <dbReference type="ARBA" id="ARBA00022737"/>
    </source>
</evidence>
<organism evidence="6 7">
    <name type="scientific">Dictyostelium discoideum</name>
    <name type="common">Social amoeba</name>
    <dbReference type="NCBI Taxonomy" id="44689"/>
    <lineage>
        <taxon>Eukaryota</taxon>
        <taxon>Amoebozoa</taxon>
        <taxon>Evosea</taxon>
        <taxon>Eumycetozoa</taxon>
        <taxon>Dictyostelia</taxon>
        <taxon>Dictyosteliales</taxon>
        <taxon>Dictyosteliaceae</taxon>
        <taxon>Dictyostelium</taxon>
    </lineage>
</organism>
<dbReference type="PaxDb" id="44689-DDB0233058"/>
<feature type="region of interest" description="Disordered" evidence="4">
    <location>
        <begin position="351"/>
        <end position="370"/>
    </location>
</feature>
<dbReference type="SMART" id="SM00500">
    <property type="entry name" value="SFM"/>
    <property type="match status" value="1"/>
</dbReference>
<sequence>MDNKRIYFGAIKKENLKQKKDSINSIGSSGGGDEENQAEFLPFSKHTKRSQEQHQKVLDEYERKKRAKQVIVPTIDNLVKLKLRELLEPIILFGEKPEHRRSRLREILIERNIIDGTPLLISNKKEQEEQEQLEGSDEENFLTEGTEELKTARINISIYSLKKSQQRLLHLKKQREIELSIQKENDNLKNQFEEKQQKRIQKKLRLHQQLENDNMNIDEEEDDDDDDDGDDGDDLNMMVKIKTEFEKDMEYTVKELKNYYSSVSQIGDDRPLSMGVFSPDGKNVAIGSWSGVSKVWSVSGQKKQILAGHSQRVSCIAYHPLSGIDGNHTKNLVNIATTSADSTCKLWPLLNNDNNNNNNNNNDNEEEDNDATVSIETQPILSLEGHSDVVNRCSFHPCGRYITTSSNDKSWRLWDLESGGKCLLDQEGHSDGVMGISIQSDGSLLATGSQDGLVRIWDLRSGRPILYFQGHSKQVISVDWSPNGYQLASSSEDNTVVIWDIRKKEQSCQILAHNSIVSCVKFQKQSTQTNNNNNNSSPGCVNYLATCSFDGKIKTWSPNTWSPLATFEGHSSKVTSIDLTNSKILSTSFDKTWKIWSNDN</sequence>
<dbReference type="STRING" id="44689.Q54K20"/>
<keyword evidence="1 3" id="KW-0853">WD repeat</keyword>
<accession>Q54K20</accession>
<dbReference type="AlphaFoldDB" id="Q54K20"/>
<dbReference type="PROSITE" id="PS50294">
    <property type="entry name" value="WD_REPEATS_REGION"/>
    <property type="match status" value="4"/>
</dbReference>
<dbReference type="Proteomes" id="UP000002195">
    <property type="component" value="Unassembled WGS sequence"/>
</dbReference>
<dbReference type="InterPro" id="IPR020472">
    <property type="entry name" value="WD40_PAC1"/>
</dbReference>
<dbReference type="InterPro" id="IPR015943">
    <property type="entry name" value="WD40/YVTN_repeat-like_dom_sf"/>
</dbReference>
<dbReference type="Pfam" id="PF00400">
    <property type="entry name" value="WD40"/>
    <property type="match status" value="6"/>
</dbReference>
<dbReference type="Gene3D" id="4.10.280.110">
    <property type="entry name" value="Pre-mRNA processing factor 4 domain"/>
    <property type="match status" value="1"/>
</dbReference>
<dbReference type="GO" id="GO:0046540">
    <property type="term" value="C:U4/U6 x U5 tri-snRNP complex"/>
    <property type="evidence" value="ECO:0000250"/>
    <property type="project" value="dictyBase"/>
</dbReference>
<dbReference type="GO" id="GO:0017070">
    <property type="term" value="F:U6 snRNA binding"/>
    <property type="evidence" value="ECO:0000318"/>
    <property type="project" value="GO_Central"/>
</dbReference>
<evidence type="ECO:0000256" key="1">
    <source>
        <dbReference type="ARBA" id="ARBA00022574"/>
    </source>
</evidence>
<dbReference type="PROSITE" id="PS50082">
    <property type="entry name" value="WD_REPEATS_2"/>
    <property type="match status" value="4"/>
</dbReference>
<dbReference type="HOGENOM" id="CLU_000288_57_20_1"/>
<feature type="repeat" description="WD" evidence="3">
    <location>
        <begin position="567"/>
        <end position="600"/>
    </location>
</feature>
<feature type="repeat" description="WD" evidence="3">
    <location>
        <begin position="468"/>
        <end position="509"/>
    </location>
</feature>
<dbReference type="PRINTS" id="PR00320">
    <property type="entry name" value="GPROTEINBRPT"/>
</dbReference>
<dbReference type="InterPro" id="IPR036322">
    <property type="entry name" value="WD40_repeat_dom_sf"/>
</dbReference>
<reference evidence="6 7" key="1">
    <citation type="journal article" date="2005" name="Nature">
        <title>The genome of the social amoeba Dictyostelium discoideum.</title>
        <authorList>
            <consortium name="The Dictyostelium discoideum Sequencing Consortium"/>
            <person name="Eichinger L."/>
            <person name="Pachebat J.A."/>
            <person name="Glockner G."/>
            <person name="Rajandream M.A."/>
            <person name="Sucgang R."/>
            <person name="Berriman M."/>
            <person name="Song J."/>
            <person name="Olsen R."/>
            <person name="Szafranski K."/>
            <person name="Xu Q."/>
            <person name="Tunggal B."/>
            <person name="Kummerfeld S."/>
            <person name="Madera M."/>
            <person name="Konfortov B.A."/>
            <person name="Rivero F."/>
            <person name="Bankier A.T."/>
            <person name="Lehmann R."/>
            <person name="Hamlin N."/>
            <person name="Davies R."/>
            <person name="Gaudet P."/>
            <person name="Fey P."/>
            <person name="Pilcher K."/>
            <person name="Chen G."/>
            <person name="Saunders D."/>
            <person name="Sodergren E."/>
            <person name="Davis P."/>
            <person name="Kerhornou A."/>
            <person name="Nie X."/>
            <person name="Hall N."/>
            <person name="Anjard C."/>
            <person name="Hemphill L."/>
            <person name="Bason N."/>
            <person name="Farbrother P."/>
            <person name="Desany B."/>
            <person name="Just E."/>
            <person name="Morio T."/>
            <person name="Rost R."/>
            <person name="Churcher C."/>
            <person name="Cooper J."/>
            <person name="Haydock S."/>
            <person name="van Driessche N."/>
            <person name="Cronin A."/>
            <person name="Goodhead I."/>
            <person name="Muzny D."/>
            <person name="Mourier T."/>
            <person name="Pain A."/>
            <person name="Lu M."/>
            <person name="Harper D."/>
            <person name="Lindsay R."/>
            <person name="Hauser H."/>
            <person name="James K."/>
            <person name="Quiles M."/>
            <person name="Madan Babu M."/>
            <person name="Saito T."/>
            <person name="Buchrieser C."/>
            <person name="Wardroper A."/>
            <person name="Felder M."/>
            <person name="Thangavelu M."/>
            <person name="Johnson D."/>
            <person name="Knights A."/>
            <person name="Loulseged H."/>
            <person name="Mungall K."/>
            <person name="Oliver K."/>
            <person name="Price C."/>
            <person name="Quail M.A."/>
            <person name="Urushihara H."/>
            <person name="Hernandez J."/>
            <person name="Rabbinowitsch E."/>
            <person name="Steffen D."/>
            <person name="Sanders M."/>
            <person name="Ma J."/>
            <person name="Kohara Y."/>
            <person name="Sharp S."/>
            <person name="Simmonds M."/>
            <person name="Spiegler S."/>
            <person name="Tivey A."/>
            <person name="Sugano S."/>
            <person name="White B."/>
            <person name="Walker D."/>
            <person name="Woodward J."/>
            <person name="Winckler T."/>
            <person name="Tanaka Y."/>
            <person name="Shaulsky G."/>
            <person name="Schleicher M."/>
            <person name="Weinstock G."/>
            <person name="Rosenthal A."/>
            <person name="Cox E.C."/>
            <person name="Chisholm R.L."/>
            <person name="Gibbs R."/>
            <person name="Loomis W.F."/>
            <person name="Platzer M."/>
            <person name="Kay R.R."/>
            <person name="Williams J."/>
            <person name="Dear P.H."/>
            <person name="Noegel A.A."/>
            <person name="Barrell B."/>
            <person name="Kuspa A."/>
        </authorList>
    </citation>
    <scope>NUCLEOTIDE SEQUENCE [LARGE SCALE GENOMIC DNA]</scope>
    <source>
        <strain evidence="6 7">AX4</strain>
    </source>
</reference>
<dbReference type="PANTHER" id="PTHR19846:SF0">
    <property type="entry name" value="PRE-MRNA PROCESSING FACTOR 4"/>
    <property type="match status" value="1"/>
</dbReference>
<dbReference type="eggNOG" id="KOG0272">
    <property type="taxonomic scope" value="Eukaryota"/>
</dbReference>
<evidence type="ECO:0000313" key="6">
    <source>
        <dbReference type="EMBL" id="EAL63626.1"/>
    </source>
</evidence>
<dbReference type="InterPro" id="IPR019775">
    <property type="entry name" value="WD40_repeat_CS"/>
</dbReference>
<dbReference type="RefSeq" id="XP_637144.1">
    <property type="nucleotide sequence ID" value="XM_632052.1"/>
</dbReference>
<feature type="region of interest" description="Disordered" evidence="4">
    <location>
        <begin position="207"/>
        <end position="235"/>
    </location>
</feature>
<evidence type="ECO:0000259" key="5">
    <source>
        <dbReference type="SMART" id="SM00500"/>
    </source>
</evidence>
<dbReference type="Pfam" id="PF08799">
    <property type="entry name" value="PRP4"/>
    <property type="match status" value="1"/>
</dbReference>
<evidence type="ECO:0000313" key="7">
    <source>
        <dbReference type="Proteomes" id="UP000002195"/>
    </source>
</evidence>
<dbReference type="dictyBase" id="DDB_G0287635">
    <property type="gene designation" value="prpf4"/>
</dbReference>
<dbReference type="CDD" id="cd00200">
    <property type="entry name" value="WD40"/>
    <property type="match status" value="1"/>
</dbReference>
<keyword evidence="7" id="KW-1185">Reference proteome</keyword>
<dbReference type="InterPro" id="IPR036285">
    <property type="entry name" value="PRP4-like_sf"/>
</dbReference>
<evidence type="ECO:0000256" key="4">
    <source>
        <dbReference type="SAM" id="MobiDB-lite"/>
    </source>
</evidence>
<comment type="caution">
    <text evidence="6">The sequence shown here is derived from an EMBL/GenBank/DDBJ whole genome shotgun (WGS) entry which is preliminary data.</text>
</comment>
<dbReference type="KEGG" id="ddi:DDB_G0287635"/>
<dbReference type="SUPFAM" id="SSF50978">
    <property type="entry name" value="WD40 repeat-like"/>
    <property type="match status" value="1"/>
</dbReference>
<protein>
    <submittedName>
        <fullName evidence="6">WD40 repeat-containing protein</fullName>
    </submittedName>
</protein>
<feature type="compositionally biased region" description="Low complexity" evidence="4">
    <location>
        <begin position="351"/>
        <end position="362"/>
    </location>
</feature>
<dbReference type="VEuPathDB" id="AmoebaDB:DDB_G0287635"/>
<dbReference type="InParanoid" id="Q54K20"/>
<feature type="repeat" description="WD" evidence="3">
    <location>
        <begin position="383"/>
        <end position="419"/>
    </location>
</feature>
<dbReference type="GeneID" id="8626239"/>
<dbReference type="OMA" id="LNEPICY"/>
<dbReference type="FunCoup" id="Q54K20">
    <property type="interactions" value="361"/>
</dbReference>
<proteinExistence type="predicted"/>
<dbReference type="SUPFAM" id="SSF158230">
    <property type="entry name" value="PRP4-like"/>
    <property type="match status" value="1"/>
</dbReference>